<dbReference type="STRING" id="3988.B9SHA5"/>
<evidence type="ECO:0000259" key="6">
    <source>
        <dbReference type="PROSITE" id="PS51879"/>
    </source>
</evidence>
<evidence type="ECO:0000259" key="5">
    <source>
        <dbReference type="PROSITE" id="PS51059"/>
    </source>
</evidence>
<comment type="subcellular location">
    <subcellularLocation>
        <location evidence="1">Nucleus</location>
    </subcellularLocation>
</comment>
<protein>
    <submittedName>
        <fullName evidence="7">Uncharacterized protein</fullName>
    </submittedName>
</protein>
<evidence type="ECO:0000256" key="2">
    <source>
        <dbReference type="ARBA" id="ARBA00022473"/>
    </source>
</evidence>
<dbReference type="Gene3D" id="3.90.228.10">
    <property type="match status" value="1"/>
</dbReference>
<dbReference type="SUPFAM" id="SSF56399">
    <property type="entry name" value="ADP-ribosylation"/>
    <property type="match status" value="1"/>
</dbReference>
<evidence type="ECO:0000256" key="1">
    <source>
        <dbReference type="ARBA" id="ARBA00004123"/>
    </source>
</evidence>
<dbReference type="FunCoup" id="B9SHA5">
    <property type="interactions" value="1"/>
</dbReference>
<feature type="domain" description="PARP catalytic" evidence="5">
    <location>
        <begin position="36"/>
        <end position="262"/>
    </location>
</feature>
<keyword evidence="4" id="KW-0539">Nucleus</keyword>
<dbReference type="Pfam" id="PF00644">
    <property type="entry name" value="PARP"/>
    <property type="match status" value="1"/>
</dbReference>
<dbReference type="AlphaFoldDB" id="B9SHA5"/>
<gene>
    <name evidence="7" type="ORF">RCOM_0528110</name>
</gene>
<accession>B9SHA5</accession>
<reference evidence="8" key="1">
    <citation type="journal article" date="2010" name="Nat. Biotechnol.">
        <title>Draft genome sequence of the oilseed species Ricinus communis.</title>
        <authorList>
            <person name="Chan A.P."/>
            <person name="Crabtree J."/>
            <person name="Zhao Q."/>
            <person name="Lorenzi H."/>
            <person name="Orvis J."/>
            <person name="Puiu D."/>
            <person name="Melake-Berhan A."/>
            <person name="Jones K.M."/>
            <person name="Redman J."/>
            <person name="Chen G."/>
            <person name="Cahoon E.B."/>
            <person name="Gedil M."/>
            <person name="Stanke M."/>
            <person name="Haas B.J."/>
            <person name="Wortman J.R."/>
            <person name="Fraser-Liggett C.M."/>
            <person name="Ravel J."/>
            <person name="Rabinowicz P.D."/>
        </authorList>
    </citation>
    <scope>NUCLEOTIDE SEQUENCE [LARGE SCALE GENOMIC DNA]</scope>
    <source>
        <strain evidence="8">cv. Hale</strain>
    </source>
</reference>
<dbReference type="InterPro" id="IPR012317">
    <property type="entry name" value="Poly(ADP-ribose)pol_cat_dom"/>
</dbReference>
<dbReference type="EMBL" id="EQ973961">
    <property type="protein sequence ID" value="EEF37012.1"/>
    <property type="molecule type" value="Genomic_DNA"/>
</dbReference>
<dbReference type="InterPro" id="IPR044964">
    <property type="entry name" value="RCD1/SRO1-5"/>
</dbReference>
<keyword evidence="2" id="KW-0217">Developmental protein</keyword>
<feature type="domain" description="RST" evidence="6">
    <location>
        <begin position="256"/>
        <end position="327"/>
    </location>
</feature>
<dbReference type="GO" id="GO:0005634">
    <property type="term" value="C:nucleus"/>
    <property type="evidence" value="ECO:0007669"/>
    <property type="project" value="UniProtKB-SubCell"/>
</dbReference>
<keyword evidence="8" id="KW-1185">Reference proteome</keyword>
<dbReference type="PROSITE" id="PS51059">
    <property type="entry name" value="PARP_CATALYTIC"/>
    <property type="match status" value="1"/>
</dbReference>
<dbReference type="GO" id="GO:0003950">
    <property type="term" value="F:NAD+ poly-ADP-ribosyltransferase activity"/>
    <property type="evidence" value="ECO:0007669"/>
    <property type="project" value="InterPro"/>
</dbReference>
<dbReference type="Pfam" id="PF12174">
    <property type="entry name" value="RST"/>
    <property type="match status" value="1"/>
</dbReference>
<dbReference type="Proteomes" id="UP000008311">
    <property type="component" value="Unassembled WGS sequence"/>
</dbReference>
<sequence>MPSNQFPATPQRTDHVEDRESVIIDGDNDDVLVYDEVSSGSVNGFSDFIHNGMVKVQEGSHDYKTIKEVFVGGMGTHANHTNIVAIHKNVVSDPARKARWLSFQIFTRAVGEKSGNNGNVQFAWYGSSREELCQIISRGFNRCNEASTDQLHGIGIHLSPAGFPIDCIGSSVVDANGLGHMLLCRVILGKMEEIPADSKQFQPNSTEFDSGVDNLHKPRRYIIWNAFMNSHIFPTYIISFKAPSFNGIKRNQLRKLRPTSPWLSFPVLLHLLSKCLEPSKMALISKHYDDFKKNKISRLLLIQRVRQISGDRLLVQIIGRHRNRAIK</sequence>
<dbReference type="PANTHER" id="PTHR32263:SF14">
    <property type="entry name" value="INACTIVE POLY [ADP-RIBOSE] POLYMERASE SRO2-RELATED"/>
    <property type="match status" value="1"/>
</dbReference>
<evidence type="ECO:0000313" key="8">
    <source>
        <dbReference type="Proteomes" id="UP000008311"/>
    </source>
</evidence>
<dbReference type="InterPro" id="IPR022003">
    <property type="entry name" value="RST"/>
</dbReference>
<proteinExistence type="predicted"/>
<dbReference type="PANTHER" id="PTHR32263">
    <property type="entry name" value="INACTIVE POLY [ADP-RIBOSE] POLYMERASE SRO4-RELATED"/>
    <property type="match status" value="1"/>
</dbReference>
<evidence type="ECO:0000256" key="4">
    <source>
        <dbReference type="ARBA" id="ARBA00023242"/>
    </source>
</evidence>
<organism evidence="7 8">
    <name type="scientific">Ricinus communis</name>
    <name type="common">Castor bean</name>
    <dbReference type="NCBI Taxonomy" id="3988"/>
    <lineage>
        <taxon>Eukaryota</taxon>
        <taxon>Viridiplantae</taxon>
        <taxon>Streptophyta</taxon>
        <taxon>Embryophyta</taxon>
        <taxon>Tracheophyta</taxon>
        <taxon>Spermatophyta</taxon>
        <taxon>Magnoliopsida</taxon>
        <taxon>eudicotyledons</taxon>
        <taxon>Gunneridae</taxon>
        <taxon>Pentapetalae</taxon>
        <taxon>rosids</taxon>
        <taxon>fabids</taxon>
        <taxon>Malpighiales</taxon>
        <taxon>Euphorbiaceae</taxon>
        <taxon>Acalyphoideae</taxon>
        <taxon>Acalypheae</taxon>
        <taxon>Ricinus</taxon>
    </lineage>
</organism>
<evidence type="ECO:0000313" key="7">
    <source>
        <dbReference type="EMBL" id="EEF37012.1"/>
    </source>
</evidence>
<dbReference type="eggNOG" id="ENOG502QWND">
    <property type="taxonomic scope" value="Eukaryota"/>
</dbReference>
<evidence type="ECO:0000256" key="3">
    <source>
        <dbReference type="ARBA" id="ARBA00023016"/>
    </source>
</evidence>
<name>B9SHA5_RICCO</name>
<keyword evidence="3" id="KW-0346">Stress response</keyword>
<dbReference type="InParanoid" id="B9SHA5"/>
<dbReference type="PROSITE" id="PS51879">
    <property type="entry name" value="RST"/>
    <property type="match status" value="1"/>
</dbReference>